<keyword evidence="1" id="KW-0472">Membrane</keyword>
<keyword evidence="1" id="KW-1133">Transmembrane helix</keyword>
<dbReference type="RefSeq" id="WP_085836313.1">
    <property type="nucleotide sequence ID" value="NZ_FWFS01000005.1"/>
</dbReference>
<evidence type="ECO:0000313" key="2">
    <source>
        <dbReference type="EMBL" id="SLN41602.1"/>
    </source>
</evidence>
<keyword evidence="1" id="KW-0812">Transmembrane</keyword>
<feature type="transmembrane region" description="Helical" evidence="1">
    <location>
        <begin position="44"/>
        <end position="66"/>
    </location>
</feature>
<name>A0A1Y5SIP7_9RHOB</name>
<protein>
    <submittedName>
        <fullName evidence="2">Uncharacterized protein</fullName>
    </submittedName>
</protein>
<keyword evidence="3" id="KW-1185">Reference proteome</keyword>
<dbReference type="AlphaFoldDB" id="A0A1Y5SIP7"/>
<proteinExistence type="predicted"/>
<sequence>MSYLQLQQVLLGSGGVAVGIFLGAVIGLSFRARSAGTDGLFRGSVYATAFIASALAFFASVVIRIFF</sequence>
<feature type="transmembrane region" description="Helical" evidence="1">
    <location>
        <begin position="9"/>
        <end position="32"/>
    </location>
</feature>
<accession>A0A1Y5SIP7</accession>
<gene>
    <name evidence="2" type="ORF">AQS8620_01610</name>
</gene>
<evidence type="ECO:0000313" key="3">
    <source>
        <dbReference type="Proteomes" id="UP000193862"/>
    </source>
</evidence>
<dbReference type="Proteomes" id="UP000193862">
    <property type="component" value="Unassembled WGS sequence"/>
</dbReference>
<reference evidence="2 3" key="1">
    <citation type="submission" date="2017-03" db="EMBL/GenBank/DDBJ databases">
        <authorList>
            <person name="Afonso C.L."/>
            <person name="Miller P.J."/>
            <person name="Scott M.A."/>
            <person name="Spackman E."/>
            <person name="Goraichik I."/>
            <person name="Dimitrov K.M."/>
            <person name="Suarez D.L."/>
            <person name="Swayne D.E."/>
        </authorList>
    </citation>
    <scope>NUCLEOTIDE SEQUENCE [LARGE SCALE GENOMIC DNA]</scope>
    <source>
        <strain evidence="2 3">CECT 8620</strain>
    </source>
</reference>
<dbReference type="EMBL" id="FWFS01000005">
    <property type="protein sequence ID" value="SLN41602.1"/>
    <property type="molecule type" value="Genomic_DNA"/>
</dbReference>
<evidence type="ECO:0000256" key="1">
    <source>
        <dbReference type="SAM" id="Phobius"/>
    </source>
</evidence>
<organism evidence="2 3">
    <name type="scientific">Aquimixticola soesokkakensis</name>
    <dbReference type="NCBI Taxonomy" id="1519096"/>
    <lineage>
        <taxon>Bacteria</taxon>
        <taxon>Pseudomonadati</taxon>
        <taxon>Pseudomonadota</taxon>
        <taxon>Alphaproteobacteria</taxon>
        <taxon>Rhodobacterales</taxon>
        <taxon>Paracoccaceae</taxon>
        <taxon>Aquimixticola</taxon>
    </lineage>
</organism>